<accession>A0A9P8Q2A1</accession>
<keyword evidence="5" id="KW-1185">Reference proteome</keyword>
<comment type="similarity">
    <text evidence="1">Belongs to the bacterial ribosomal protein bL19 family.</text>
</comment>
<evidence type="ECO:0000256" key="1">
    <source>
        <dbReference type="ARBA" id="ARBA00005781"/>
    </source>
</evidence>
<dbReference type="Pfam" id="PF01245">
    <property type="entry name" value="Ribosomal_L19"/>
    <property type="match status" value="1"/>
</dbReference>
<reference evidence="4" key="1">
    <citation type="journal article" date="2021" name="Open Biol.">
        <title>Shared evolutionary footprints suggest mitochondrial oxidative damage underlies multiple complex I losses in fungi.</title>
        <authorList>
            <person name="Schikora-Tamarit M.A."/>
            <person name="Marcet-Houben M."/>
            <person name="Nosek J."/>
            <person name="Gabaldon T."/>
        </authorList>
    </citation>
    <scope>NUCLEOTIDE SEQUENCE</scope>
    <source>
        <strain evidence="4">CBS2887</strain>
    </source>
</reference>
<dbReference type="PANTHER" id="PTHR15680">
    <property type="entry name" value="RIBOSOMAL PROTEIN L19"/>
    <property type="match status" value="1"/>
</dbReference>
<keyword evidence="2" id="KW-0689">Ribosomal protein</keyword>
<dbReference type="EMBL" id="JAEUBG010003584">
    <property type="protein sequence ID" value="KAH3682597.1"/>
    <property type="molecule type" value="Genomic_DNA"/>
</dbReference>
<dbReference type="Proteomes" id="UP000774326">
    <property type="component" value="Unassembled WGS sequence"/>
</dbReference>
<dbReference type="InterPro" id="IPR001857">
    <property type="entry name" value="Ribosomal_bL19"/>
</dbReference>
<evidence type="ECO:0000256" key="2">
    <source>
        <dbReference type="ARBA" id="ARBA00022980"/>
    </source>
</evidence>
<reference evidence="4" key="2">
    <citation type="submission" date="2021-01" db="EMBL/GenBank/DDBJ databases">
        <authorList>
            <person name="Schikora-Tamarit M.A."/>
        </authorList>
    </citation>
    <scope>NUCLEOTIDE SEQUENCE</scope>
    <source>
        <strain evidence="4">CBS2887</strain>
    </source>
</reference>
<dbReference type="GO" id="GO:0006412">
    <property type="term" value="P:translation"/>
    <property type="evidence" value="ECO:0007669"/>
    <property type="project" value="InterPro"/>
</dbReference>
<sequence>MSFRPTLSKVGSLLTPLQSLRSYIVPSKAKKIIDVYNPLNYGRKDVMQTYKDSQYTKLDPTFWRRDLIKPSERNNGTVLRSGDIVRVMYNTRTIPAFTGQIIKISKKGLDSNLLLRNLISKVGVELHVKLFNPLISRIDVVRRPNQYKPRNRQYYIRGNRLDVGDLDASLRKRR</sequence>
<dbReference type="Gene3D" id="2.30.30.790">
    <property type="match status" value="1"/>
</dbReference>
<name>A0A9P8Q2A1_WICPI</name>
<evidence type="ECO:0008006" key="6">
    <source>
        <dbReference type="Google" id="ProtNLM"/>
    </source>
</evidence>
<protein>
    <recommendedName>
        <fullName evidence="6">54S ribosomal protein IMG1, mitochondrial</fullName>
    </recommendedName>
</protein>
<gene>
    <name evidence="4" type="ORF">WICPIJ_006436</name>
</gene>
<evidence type="ECO:0000313" key="5">
    <source>
        <dbReference type="Proteomes" id="UP000774326"/>
    </source>
</evidence>
<proteinExistence type="inferred from homology"/>
<dbReference type="InterPro" id="IPR038657">
    <property type="entry name" value="Ribosomal_bL19_sf"/>
</dbReference>
<dbReference type="GO" id="GO:0005762">
    <property type="term" value="C:mitochondrial large ribosomal subunit"/>
    <property type="evidence" value="ECO:0007669"/>
    <property type="project" value="TreeGrafter"/>
</dbReference>
<dbReference type="GO" id="GO:0003735">
    <property type="term" value="F:structural constituent of ribosome"/>
    <property type="evidence" value="ECO:0007669"/>
    <property type="project" value="InterPro"/>
</dbReference>
<comment type="caution">
    <text evidence="4">The sequence shown here is derived from an EMBL/GenBank/DDBJ whole genome shotgun (WGS) entry which is preliminary data.</text>
</comment>
<evidence type="ECO:0000256" key="3">
    <source>
        <dbReference type="ARBA" id="ARBA00023274"/>
    </source>
</evidence>
<dbReference type="InterPro" id="IPR008991">
    <property type="entry name" value="Translation_prot_SH3-like_sf"/>
</dbReference>
<dbReference type="AlphaFoldDB" id="A0A9P8Q2A1"/>
<dbReference type="SUPFAM" id="SSF50104">
    <property type="entry name" value="Translation proteins SH3-like domain"/>
    <property type="match status" value="1"/>
</dbReference>
<organism evidence="4 5">
    <name type="scientific">Wickerhamomyces pijperi</name>
    <name type="common">Yeast</name>
    <name type="synonym">Pichia pijperi</name>
    <dbReference type="NCBI Taxonomy" id="599730"/>
    <lineage>
        <taxon>Eukaryota</taxon>
        <taxon>Fungi</taxon>
        <taxon>Dikarya</taxon>
        <taxon>Ascomycota</taxon>
        <taxon>Saccharomycotina</taxon>
        <taxon>Saccharomycetes</taxon>
        <taxon>Phaffomycetales</taxon>
        <taxon>Wickerhamomycetaceae</taxon>
        <taxon>Wickerhamomyces</taxon>
    </lineage>
</organism>
<dbReference type="OrthoDB" id="432645at2759"/>
<keyword evidence="3" id="KW-0687">Ribonucleoprotein</keyword>
<dbReference type="PANTHER" id="PTHR15680:SF9">
    <property type="entry name" value="LARGE RIBOSOMAL SUBUNIT PROTEIN BL19M"/>
    <property type="match status" value="1"/>
</dbReference>
<evidence type="ECO:0000313" key="4">
    <source>
        <dbReference type="EMBL" id="KAH3682597.1"/>
    </source>
</evidence>